<name>A0ABR4GW18_9EURO</name>
<comment type="caution">
    <text evidence="1">The sequence shown here is derived from an EMBL/GenBank/DDBJ whole genome shotgun (WGS) entry which is preliminary data.</text>
</comment>
<dbReference type="Proteomes" id="UP001610334">
    <property type="component" value="Unassembled WGS sequence"/>
</dbReference>
<evidence type="ECO:0000313" key="1">
    <source>
        <dbReference type="EMBL" id="KAL2803260.1"/>
    </source>
</evidence>
<proteinExistence type="predicted"/>
<evidence type="ECO:0000313" key="2">
    <source>
        <dbReference type="Proteomes" id="UP001610334"/>
    </source>
</evidence>
<keyword evidence="2" id="KW-1185">Reference proteome</keyword>
<gene>
    <name evidence="1" type="ORF">BJX63DRAFT_78164</name>
</gene>
<protein>
    <submittedName>
        <fullName evidence="1">Uncharacterized protein</fullName>
    </submittedName>
</protein>
<reference evidence="1 2" key="1">
    <citation type="submission" date="2024-07" db="EMBL/GenBank/DDBJ databases">
        <title>Section-level genome sequencing and comparative genomics of Aspergillus sections Usti and Cavernicolus.</title>
        <authorList>
            <consortium name="Lawrence Berkeley National Laboratory"/>
            <person name="Nybo J.L."/>
            <person name="Vesth T.C."/>
            <person name="Theobald S."/>
            <person name="Frisvad J.C."/>
            <person name="Larsen T.O."/>
            <person name="Kjaerboelling I."/>
            <person name="Rothschild-Mancinelli K."/>
            <person name="Lyhne E.K."/>
            <person name="Kogle M.E."/>
            <person name="Barry K."/>
            <person name="Clum A."/>
            <person name="Na H."/>
            <person name="Ledsgaard L."/>
            <person name="Lin J."/>
            <person name="Lipzen A."/>
            <person name="Kuo A."/>
            <person name="Riley R."/>
            <person name="Mondo S."/>
            <person name="Labutti K."/>
            <person name="Haridas S."/>
            <person name="Pangalinan J."/>
            <person name="Salamov A.A."/>
            <person name="Simmons B.A."/>
            <person name="Magnuson J.K."/>
            <person name="Chen J."/>
            <person name="Drula E."/>
            <person name="Henrissat B."/>
            <person name="Wiebenga A."/>
            <person name="Lubbers R.J."/>
            <person name="Gomes A.C."/>
            <person name="Makela M.R."/>
            <person name="Stajich J."/>
            <person name="Grigoriev I.V."/>
            <person name="Mortensen U.H."/>
            <person name="De Vries R.P."/>
            <person name="Baker S.E."/>
            <person name="Andersen M.R."/>
        </authorList>
    </citation>
    <scope>NUCLEOTIDE SEQUENCE [LARGE SCALE GENOMIC DNA]</scope>
    <source>
        <strain evidence="1 2">CBS 588.65</strain>
    </source>
</reference>
<sequence length="76" mass="8079">MPTDIVASAVHSYNKNGGNGWDLEGLSEFNSVQDLRRAGLIGRGVRSPGHNTIPLCSAEEAYGNWGDTGVANYPCN</sequence>
<organism evidence="1 2">
    <name type="scientific">Aspergillus granulosus</name>
    <dbReference type="NCBI Taxonomy" id="176169"/>
    <lineage>
        <taxon>Eukaryota</taxon>
        <taxon>Fungi</taxon>
        <taxon>Dikarya</taxon>
        <taxon>Ascomycota</taxon>
        <taxon>Pezizomycotina</taxon>
        <taxon>Eurotiomycetes</taxon>
        <taxon>Eurotiomycetidae</taxon>
        <taxon>Eurotiales</taxon>
        <taxon>Aspergillaceae</taxon>
        <taxon>Aspergillus</taxon>
        <taxon>Aspergillus subgen. Nidulantes</taxon>
    </lineage>
</organism>
<accession>A0ABR4GW18</accession>
<dbReference type="EMBL" id="JBFXLT010000145">
    <property type="protein sequence ID" value="KAL2803260.1"/>
    <property type="molecule type" value="Genomic_DNA"/>
</dbReference>